<dbReference type="InterPro" id="IPR053005">
    <property type="entry name" value="Nuclear_Pos-Cytoskel_Interact"/>
</dbReference>
<feature type="compositionally biased region" description="Low complexity" evidence="1">
    <location>
        <begin position="1173"/>
        <end position="1186"/>
    </location>
</feature>
<dbReference type="GO" id="GO:0005543">
    <property type="term" value="F:phospholipid binding"/>
    <property type="evidence" value="ECO:0007669"/>
    <property type="project" value="InterPro"/>
</dbReference>
<dbReference type="GO" id="GO:0005938">
    <property type="term" value="C:cell cortex"/>
    <property type="evidence" value="ECO:0007669"/>
    <property type="project" value="InterPro"/>
</dbReference>
<feature type="region of interest" description="Disordered" evidence="1">
    <location>
        <begin position="331"/>
        <end position="351"/>
    </location>
</feature>
<feature type="region of interest" description="Disordered" evidence="1">
    <location>
        <begin position="1"/>
        <end position="70"/>
    </location>
</feature>
<dbReference type="STRING" id="1035309.A0A2C5X0B4"/>
<feature type="region of interest" description="Disordered" evidence="1">
    <location>
        <begin position="820"/>
        <end position="960"/>
    </location>
</feature>
<evidence type="ECO:0000313" key="4">
    <source>
        <dbReference type="Proteomes" id="UP000222788"/>
    </source>
</evidence>
<dbReference type="GO" id="GO:0032065">
    <property type="term" value="P:maintenance of protein location in cell cortex"/>
    <property type="evidence" value="ECO:0007669"/>
    <property type="project" value="InterPro"/>
</dbReference>
<dbReference type="InterPro" id="IPR024774">
    <property type="entry name" value="PH_dom-Mcp5-type"/>
</dbReference>
<feature type="compositionally biased region" description="Polar residues" evidence="1">
    <location>
        <begin position="331"/>
        <end position="341"/>
    </location>
</feature>
<feature type="region of interest" description="Disordered" evidence="1">
    <location>
        <begin position="1134"/>
        <end position="1219"/>
    </location>
</feature>
<dbReference type="GO" id="GO:0005739">
    <property type="term" value="C:mitochondrion"/>
    <property type="evidence" value="ECO:0007669"/>
    <property type="project" value="TreeGrafter"/>
</dbReference>
<feature type="region of interest" description="Disordered" evidence="1">
    <location>
        <begin position="233"/>
        <end position="265"/>
    </location>
</feature>
<feature type="compositionally biased region" description="Pro residues" evidence="1">
    <location>
        <begin position="906"/>
        <end position="927"/>
    </location>
</feature>
<gene>
    <name evidence="3" type="ORF">CFIMG_008714RA00001</name>
</gene>
<feature type="compositionally biased region" description="Acidic residues" evidence="1">
    <location>
        <begin position="718"/>
        <end position="731"/>
    </location>
</feature>
<feature type="compositionally biased region" description="Basic residues" evidence="1">
    <location>
        <begin position="869"/>
        <end position="888"/>
    </location>
</feature>
<feature type="compositionally biased region" description="Basic residues" evidence="1">
    <location>
        <begin position="1347"/>
        <end position="1362"/>
    </location>
</feature>
<feature type="compositionally biased region" description="Basic and acidic residues" evidence="1">
    <location>
        <begin position="58"/>
        <end position="68"/>
    </location>
</feature>
<dbReference type="GO" id="GO:0015631">
    <property type="term" value="F:tubulin binding"/>
    <property type="evidence" value="ECO:0007669"/>
    <property type="project" value="TreeGrafter"/>
</dbReference>
<dbReference type="PANTHER" id="PTHR28190:SF2">
    <property type="entry name" value="MIGRATION PROTEIN, PUTATIVE (AFU_ORTHOLOGUE AFUA_2G07730)-RELATED"/>
    <property type="match status" value="1"/>
</dbReference>
<feature type="compositionally biased region" description="Polar residues" evidence="1">
    <location>
        <begin position="256"/>
        <end position="265"/>
    </location>
</feature>
<protein>
    <recommendedName>
        <fullName evidence="2">Pleckstrin homology domain-containing protein</fullName>
    </recommendedName>
</protein>
<feature type="region of interest" description="Disordered" evidence="1">
    <location>
        <begin position="612"/>
        <end position="776"/>
    </location>
</feature>
<organism evidence="3 4">
    <name type="scientific">Ceratocystis fimbriata CBS 114723</name>
    <dbReference type="NCBI Taxonomy" id="1035309"/>
    <lineage>
        <taxon>Eukaryota</taxon>
        <taxon>Fungi</taxon>
        <taxon>Dikarya</taxon>
        <taxon>Ascomycota</taxon>
        <taxon>Pezizomycotina</taxon>
        <taxon>Sordariomycetes</taxon>
        <taxon>Hypocreomycetidae</taxon>
        <taxon>Microascales</taxon>
        <taxon>Ceratocystidaceae</taxon>
        <taxon>Ceratocystis</taxon>
    </lineage>
</organism>
<comment type="caution">
    <text evidence="3">The sequence shown here is derived from an EMBL/GenBank/DDBJ whole genome shotgun (WGS) entry which is preliminary data.</text>
</comment>
<dbReference type="GO" id="GO:0000226">
    <property type="term" value="P:microtubule cytoskeleton organization"/>
    <property type="evidence" value="ECO:0007669"/>
    <property type="project" value="TreeGrafter"/>
</dbReference>
<feature type="compositionally biased region" description="Basic and acidic residues" evidence="1">
    <location>
        <begin position="1383"/>
        <end position="1393"/>
    </location>
</feature>
<dbReference type="Proteomes" id="UP000222788">
    <property type="component" value="Unassembled WGS sequence"/>
</dbReference>
<feature type="compositionally biased region" description="Polar residues" evidence="1">
    <location>
        <begin position="1194"/>
        <end position="1208"/>
    </location>
</feature>
<evidence type="ECO:0000313" key="3">
    <source>
        <dbReference type="EMBL" id="PHH51314.1"/>
    </source>
</evidence>
<evidence type="ECO:0000259" key="2">
    <source>
        <dbReference type="Pfam" id="PF12814"/>
    </source>
</evidence>
<feature type="region of interest" description="Disordered" evidence="1">
    <location>
        <begin position="1283"/>
        <end position="1310"/>
    </location>
</feature>
<feature type="domain" description="Pleckstrin homology" evidence="2">
    <location>
        <begin position="983"/>
        <end position="1115"/>
    </location>
</feature>
<feature type="region of interest" description="Disordered" evidence="1">
    <location>
        <begin position="179"/>
        <end position="202"/>
    </location>
</feature>
<feature type="compositionally biased region" description="Basic and acidic residues" evidence="1">
    <location>
        <begin position="1209"/>
        <end position="1218"/>
    </location>
</feature>
<feature type="compositionally biased region" description="Basic residues" evidence="1">
    <location>
        <begin position="31"/>
        <end position="41"/>
    </location>
</feature>
<feature type="compositionally biased region" description="Low complexity" evidence="1">
    <location>
        <begin position="849"/>
        <end position="868"/>
    </location>
</feature>
<feature type="compositionally biased region" description="Polar residues" evidence="1">
    <location>
        <begin position="823"/>
        <end position="832"/>
    </location>
</feature>
<proteinExistence type="predicted"/>
<dbReference type="PANTHER" id="PTHR28190">
    <property type="entry name" value="NUCLEAR MIGRATION PROTEIN NUM1"/>
    <property type="match status" value="1"/>
</dbReference>
<feature type="region of interest" description="Disordered" evidence="1">
    <location>
        <begin position="1332"/>
        <end position="1393"/>
    </location>
</feature>
<evidence type="ECO:0000256" key="1">
    <source>
        <dbReference type="SAM" id="MobiDB-lite"/>
    </source>
</evidence>
<feature type="compositionally biased region" description="Acidic residues" evidence="1">
    <location>
        <begin position="1"/>
        <end position="10"/>
    </location>
</feature>
<reference evidence="3 4" key="1">
    <citation type="journal article" date="2013" name="Fungal Biol.">
        <title>Analysis of microsatellite markers in the genome of the plant pathogen Ceratocystis fimbriata.</title>
        <authorList>
            <person name="Simpson M.C."/>
            <person name="Wilken P.M."/>
            <person name="Coetzee M.P."/>
            <person name="Wingfield M.J."/>
            <person name="Wingfield B.D."/>
        </authorList>
    </citation>
    <scope>NUCLEOTIDE SEQUENCE [LARGE SCALE GENOMIC DNA]</scope>
    <source>
        <strain evidence="3 4">CBS 114723</strain>
    </source>
</reference>
<name>A0A2C5X0B4_9PEZI</name>
<feature type="compositionally biased region" description="Polar residues" evidence="1">
    <location>
        <begin position="660"/>
        <end position="671"/>
    </location>
</feature>
<sequence length="1393" mass="153197">MMAWETEDEYCTPTVPAGLPTPAHSDVPSRKNSRASRRAARRSVTPPGRKSSSPPIPDKSKRSSKDITTDETISILDPRRFTPTLHANLVSEILTLRRDQEEKIKLIEQLESALHVSRQEQEVLEQTVVNTSKETRAVKRQLSLLEGGTSTAIGDLAKERDEAVETSAETKKKLETAQRKIKAQEEDSQRVHNQWAKEKNEWEEERRKFERKIHISESRLKIILDEVAAYEAQQQSQAAHGSNSDIDDGTDRENDSASIRSQRPASVTNSVRFSIISNRGLNSLADELDFGGDDEWIEYDDRRESLISINNAFRHSRTFSKDSTLSMTKGHARTQSIQSIDSLRRPSSGARGTLLQSTPVIEAPEDDISVNGTITGGDEDLDVLGIDESMADVTVLERPMTPPSEISIEYVDTGVQFSPPSSPKLEAIMGDVISIPAVAIKMKMTRASVMFSRSDAEIEANQRRKRVHIGPPLTIEPVSAVSRPMISSGSQTIEAPLSPPKTPVSPVSPVEIISIPPTPIVRVSRPFKPTMVTSYTQTEPIPQRRIKAVPQQVSVALPIPSISIVPPTSRPSSPHESRLPQHFKDFGCQVNMPPPRMVTSSVQTEPIRIDKRLAQLPPHLRPSAIRSRPTTPDDGSTDDPRNFTPIPGYLPPRNPRRLASQRSIPDVNSSPPAILLPSEMPVDAYPGNNDDGPLSGERAPMRRPHRISSLFAGFDGVSSDDGEEYLDADSDNEYRTVLSAPKPKMGGTRPTKRGSTNAMGTSPEMLRRGSSRSSARTDMFPTYTLTENVEVNGPIRRPSVRGKMFEKGGKAAGMRKAAIIQSGIVTHSTRPRSPSLPDGRDPPFPIPTRASSRRPPASASAPSDGSHSPSRRGSNRSHYRNNSIRKVRSAAALPRGGRIRRGGSRSPPPLSMSPMDPPTSPSLPPLPSSDLTSPQGRSYRTSSQYRRHRSQLSTTTANTALTTNTANTGLTDVQSVTSQTTGVVDAIAQTMIGEWMFKYVRRRKSFGVPESSNREEPSNDRHKRWVWLAPYERAILWSSKQPSSNSILMGGKAGRKLLIQSVLDVKDDNPAPKGATQLFNRSILILTPQRALKFTAVSAERHYLWLTALSFLAHSSQAIPENLVPPKPDLVSFEMPPPVKTRRPGIRDSIRLTKSRHGMSNNFKPTAPPSIPSIPSLPSAPSLSPLGDVMTFQARGSFSTQPSSNQSQHTRDQSRDAAEPPFIPRFSERAMHQGSLHGRKRSNTGGHVPPPLSFRGFSGPAGSSSYHVPNGSVAGASINTAGSSDAYQQSSSGNTWAGSQRTSEASSRPSNNFFDAIGTVRMEAFISPLAYSQFDDDPDENDEFRASARRRSKEMRRRNSRSRNRDSYNSRWSGSRTGGEEDFFSRDDPFKGF</sequence>
<accession>A0A2C5X0B4</accession>
<dbReference type="EMBL" id="APWK03000097">
    <property type="protein sequence ID" value="PHH51314.1"/>
    <property type="molecule type" value="Genomic_DNA"/>
</dbReference>
<keyword evidence="4" id="KW-1185">Reference proteome</keyword>
<dbReference type="Pfam" id="PF12814">
    <property type="entry name" value="Mcp5_PH"/>
    <property type="match status" value="1"/>
</dbReference>
<reference evidence="3 4" key="2">
    <citation type="journal article" date="2013" name="IMA Fungus">
        <title>IMA Genome-F 1: Ceratocystis fimbriata: Draft nuclear genome sequence for the plant pathogen, Ceratocystis fimbriata.</title>
        <authorList>
            <person name="Wilken P.M."/>
            <person name="Steenkamp E.T."/>
            <person name="Wingfield M.J."/>
            <person name="de Beer Z.W."/>
            <person name="Wingfield B.D."/>
        </authorList>
    </citation>
    <scope>NUCLEOTIDE SEQUENCE [LARGE SCALE GENOMIC DNA]</scope>
    <source>
        <strain evidence="3 4">CBS 114723</strain>
    </source>
</reference>
<feature type="region of interest" description="Disordered" evidence="1">
    <location>
        <begin position="1232"/>
        <end position="1256"/>
    </location>
</feature>
<feature type="compositionally biased region" description="Polar residues" evidence="1">
    <location>
        <begin position="935"/>
        <end position="944"/>
    </location>
</feature>
<dbReference type="OrthoDB" id="2149224at2759"/>